<protein>
    <recommendedName>
        <fullName evidence="1">MmeI-like DNA-methyltransferase domain-containing protein</fullName>
    </recommendedName>
</protein>
<dbReference type="Pfam" id="PF20473">
    <property type="entry name" value="MmeI_Mtase"/>
    <property type="match status" value="1"/>
</dbReference>
<feature type="domain" description="MmeI-like DNA-methyltransferase" evidence="1">
    <location>
        <begin position="4"/>
        <end position="43"/>
    </location>
</feature>
<gene>
    <name evidence="2" type="ORF">GWP43_00130</name>
</gene>
<evidence type="ECO:0000313" key="3">
    <source>
        <dbReference type="Proteomes" id="UP000464374"/>
    </source>
</evidence>
<dbReference type="KEGG" id="trz:GWP43_00130"/>
<dbReference type="AlphaFoldDB" id="A0A6P1XXX7"/>
<evidence type="ECO:0000313" key="2">
    <source>
        <dbReference type="EMBL" id="QHX42124.1"/>
    </source>
</evidence>
<dbReference type="Proteomes" id="UP000464374">
    <property type="component" value="Chromosome"/>
</dbReference>
<evidence type="ECO:0000259" key="1">
    <source>
        <dbReference type="Pfam" id="PF20473"/>
    </source>
</evidence>
<sequence length="87" mass="9801">MRGILTNFAHQTFKWSNEARGNAAVYCIIVGFSLRNRTEKQLFLYDDIKGEGLFSAAEIARLKNTASLPSGKHRSSIALFHFIAKVR</sequence>
<reference evidence="2 3" key="1">
    <citation type="submission" date="2020-01" db="EMBL/GenBank/DDBJ databases">
        <title>Complete genome sequence of a human oral phylogroup 1 Treponema sp. strain ATCC 700766, originally isolated from periodontitis dental plaque.</title>
        <authorList>
            <person name="Chan Y."/>
            <person name="Huo Y.-B."/>
            <person name="Yu X.-L."/>
            <person name="Zeng H."/>
            <person name="Leung W.-K."/>
            <person name="Watt R.M."/>
        </authorList>
    </citation>
    <scope>NUCLEOTIDE SEQUENCE [LARGE SCALE GENOMIC DNA]</scope>
    <source>
        <strain evidence="2 3">OMZ 804</strain>
    </source>
</reference>
<dbReference type="EMBL" id="CP048020">
    <property type="protein sequence ID" value="QHX42124.1"/>
    <property type="molecule type" value="Genomic_DNA"/>
</dbReference>
<accession>A0A6P1XXX7</accession>
<organism evidence="2 3">
    <name type="scientific">Treponema vincentii</name>
    <dbReference type="NCBI Taxonomy" id="69710"/>
    <lineage>
        <taxon>Bacteria</taxon>
        <taxon>Pseudomonadati</taxon>
        <taxon>Spirochaetota</taxon>
        <taxon>Spirochaetia</taxon>
        <taxon>Spirochaetales</taxon>
        <taxon>Treponemataceae</taxon>
        <taxon>Treponema</taxon>
    </lineage>
</organism>
<dbReference type="InterPro" id="IPR046816">
    <property type="entry name" value="MmeI_Mtase"/>
</dbReference>
<proteinExistence type="predicted"/>
<name>A0A6P1XXX7_9SPIR</name>